<keyword evidence="1" id="KW-1133">Transmembrane helix</keyword>
<dbReference type="EMBL" id="KB729957">
    <property type="protein sequence ID" value="ENH75778.1"/>
    <property type="molecule type" value="Genomic_DNA"/>
</dbReference>
<evidence type="ECO:0000313" key="3">
    <source>
        <dbReference type="Proteomes" id="UP000016928"/>
    </source>
</evidence>
<gene>
    <name evidence="2" type="ORF">FOC1_g10001162</name>
</gene>
<dbReference type="HOGENOM" id="CLU_2967226_0_0_1"/>
<organism evidence="2 3">
    <name type="scientific">Fusarium oxysporum f. sp. cubense (strain race 1)</name>
    <name type="common">Panama disease fungus</name>
    <dbReference type="NCBI Taxonomy" id="1229664"/>
    <lineage>
        <taxon>Eukaryota</taxon>
        <taxon>Fungi</taxon>
        <taxon>Dikarya</taxon>
        <taxon>Ascomycota</taxon>
        <taxon>Pezizomycotina</taxon>
        <taxon>Sordariomycetes</taxon>
        <taxon>Hypocreomycetidae</taxon>
        <taxon>Hypocreales</taxon>
        <taxon>Nectriaceae</taxon>
        <taxon>Fusarium</taxon>
        <taxon>Fusarium oxysporum species complex</taxon>
    </lineage>
</organism>
<name>N4UJ19_FUSC1</name>
<dbReference type="AlphaFoldDB" id="N4UJ19"/>
<evidence type="ECO:0000313" key="2">
    <source>
        <dbReference type="EMBL" id="ENH75778.1"/>
    </source>
</evidence>
<reference evidence="3" key="2">
    <citation type="journal article" date="2014" name="PLoS ONE">
        <title>Genome and Transcriptome Analysis of the Fungal Pathogen Fusarium oxysporum f. sp. cubense Causing Banana Vascular Wilt Disease.</title>
        <authorList>
            <person name="Guo L."/>
            <person name="Han L."/>
            <person name="Yang L."/>
            <person name="Zeng H."/>
            <person name="Fan D."/>
            <person name="Zhu Y."/>
            <person name="Feng Y."/>
            <person name="Wang G."/>
            <person name="Peng C."/>
            <person name="Jiang X."/>
            <person name="Zhou D."/>
            <person name="Ni P."/>
            <person name="Liang C."/>
            <person name="Liu L."/>
            <person name="Wang J."/>
            <person name="Mao C."/>
            <person name="Fang X."/>
            <person name="Peng M."/>
            <person name="Huang J."/>
        </authorList>
    </citation>
    <scope>NUCLEOTIDE SEQUENCE [LARGE SCALE GENOMIC DNA]</scope>
    <source>
        <strain evidence="3">race 1</strain>
    </source>
</reference>
<feature type="transmembrane region" description="Helical" evidence="1">
    <location>
        <begin position="39"/>
        <end position="58"/>
    </location>
</feature>
<reference evidence="3" key="1">
    <citation type="submission" date="2012-09" db="EMBL/GenBank/DDBJ databases">
        <title>Genome sequencing and comparative transcriptomics of race 1 and race 4 of banana pathogen: Fusarium oxysporum f. sp. cubense.</title>
        <authorList>
            <person name="Fang X."/>
            <person name="Huang J."/>
        </authorList>
    </citation>
    <scope>NUCLEOTIDE SEQUENCE [LARGE SCALE GENOMIC DNA]</scope>
    <source>
        <strain evidence="3">race 1</strain>
    </source>
</reference>
<feature type="non-terminal residue" evidence="2">
    <location>
        <position position="1"/>
    </location>
</feature>
<dbReference type="Proteomes" id="UP000016928">
    <property type="component" value="Unassembled WGS sequence"/>
</dbReference>
<proteinExistence type="predicted"/>
<keyword evidence="1" id="KW-0812">Transmembrane</keyword>
<dbReference type="VEuPathDB" id="FungiDB:FOC1_g10001162"/>
<accession>N4UJ19</accession>
<evidence type="ECO:0000256" key="1">
    <source>
        <dbReference type="SAM" id="Phobius"/>
    </source>
</evidence>
<sequence>LKSLTYLSIILLFKNIISNYINCILRLPFIFTYLSIKKALKISYSKVVSSVVLLILIII</sequence>
<keyword evidence="1" id="KW-0472">Membrane</keyword>
<feature type="transmembrane region" description="Helical" evidence="1">
    <location>
        <begin position="6"/>
        <end position="27"/>
    </location>
</feature>
<protein>
    <submittedName>
        <fullName evidence="2">Uncharacterized protein</fullName>
    </submittedName>
</protein>